<dbReference type="PROSITE" id="PS01116">
    <property type="entry name" value="XANTH_URACIL_PERMASE"/>
    <property type="match status" value="1"/>
</dbReference>
<dbReference type="eggNOG" id="COG2233">
    <property type="taxonomic scope" value="Bacteria"/>
</dbReference>
<dbReference type="STRING" id="679190.HMPREF0650_0602"/>
<feature type="transmembrane region" description="Helical" evidence="7">
    <location>
        <begin position="294"/>
        <end position="315"/>
    </location>
</feature>
<evidence type="ECO:0000256" key="1">
    <source>
        <dbReference type="ARBA" id="ARBA00004141"/>
    </source>
</evidence>
<dbReference type="InterPro" id="IPR006042">
    <property type="entry name" value="Xan_ur_permease"/>
</dbReference>
<accession>D1W7X3</accession>
<feature type="transmembrane region" description="Helical" evidence="7">
    <location>
        <begin position="81"/>
        <end position="103"/>
    </location>
</feature>
<keyword evidence="4 7" id="KW-0812">Transmembrane</keyword>
<dbReference type="PANTHER" id="PTHR42810:SF2">
    <property type="entry name" value="PURINE PERMEASE C1399.01C-RELATED"/>
    <property type="match status" value="1"/>
</dbReference>
<dbReference type="NCBIfam" id="TIGR00801">
    <property type="entry name" value="ncs2"/>
    <property type="match status" value="1"/>
</dbReference>
<dbReference type="Proteomes" id="UP000005283">
    <property type="component" value="Unassembled WGS sequence"/>
</dbReference>
<keyword evidence="9" id="KW-1185">Reference proteome</keyword>
<evidence type="ECO:0000256" key="2">
    <source>
        <dbReference type="ARBA" id="ARBA00008821"/>
    </source>
</evidence>
<reference evidence="8 9" key="1">
    <citation type="submission" date="2009-12" db="EMBL/GenBank/DDBJ databases">
        <title>Genome Sequence of Prevotella buccalis ATCC 35310.</title>
        <authorList>
            <person name="Durkin A.S."/>
            <person name="Madupu R."/>
            <person name="Torralba M."/>
            <person name="Methe B."/>
            <person name="Sutton G."/>
            <person name="Strausberg R.L."/>
            <person name="Nelson K.E."/>
        </authorList>
    </citation>
    <scope>NUCLEOTIDE SEQUENCE [LARGE SCALE GENOMIC DNA]</scope>
    <source>
        <strain evidence="8 9">ATCC 35310</strain>
    </source>
</reference>
<dbReference type="AlphaFoldDB" id="D1W7X3"/>
<evidence type="ECO:0000313" key="9">
    <source>
        <dbReference type="Proteomes" id="UP000005283"/>
    </source>
</evidence>
<feature type="transmembrane region" description="Helical" evidence="7">
    <location>
        <begin position="167"/>
        <end position="185"/>
    </location>
</feature>
<name>D1W7X3_9BACT</name>
<evidence type="ECO:0000256" key="3">
    <source>
        <dbReference type="ARBA" id="ARBA00022448"/>
    </source>
</evidence>
<proteinExistence type="inferred from homology"/>
<dbReference type="GO" id="GO:0042907">
    <property type="term" value="F:xanthine transmembrane transporter activity"/>
    <property type="evidence" value="ECO:0007669"/>
    <property type="project" value="TreeGrafter"/>
</dbReference>
<evidence type="ECO:0000256" key="7">
    <source>
        <dbReference type="SAM" id="Phobius"/>
    </source>
</evidence>
<sequence>MMNTIELTPLRKGIVGVQFLFVAFGATVLVPLLVGLDPATALFTAGIGTFIFHLVTKGKVPIFLGSSFAFIAPIIEASKMWGMAGTLAGIAGVALVYFVMSALIKWQGRKLLDRLFPPVVIGPVIILIGLSLSGSAVNMAKENWALAFVSLLTAILVLTLGKGLIKLVPIVCGIVVGFIVASLMGEVDFTKVHEASWFALPGSLAHFHWPEFAWKPFIYMIPVAIAPVIEHIGDVYVVSAVADKDFVKEPGLHRTMLGDGLACLAAAFFGGPPVTTYSEVTGAMQITKVTHPQVIRIAALTAIVFSVIGKLSALLQSIPQAVLGGIMLLLFGTIASVGVQNLIQHKVNLNNQRNIIIVSVTLTLGIGGAMLDFSLRGVIIGILMVSCLVYANAMKQGLVKVLLIILGGIALSTLIFFLLPGGESELTKMSGIGLSAITGVVLNLALPKRTEEEEA</sequence>
<feature type="transmembrane region" description="Helical" evidence="7">
    <location>
        <begin position="355"/>
        <end position="371"/>
    </location>
</feature>
<feature type="transmembrane region" description="Helical" evidence="7">
    <location>
        <begin position="143"/>
        <end position="160"/>
    </location>
</feature>
<keyword evidence="6 7" id="KW-0472">Membrane</keyword>
<feature type="transmembrane region" description="Helical" evidence="7">
    <location>
        <begin position="426"/>
        <end position="446"/>
    </location>
</feature>
<feature type="transmembrane region" description="Helical" evidence="7">
    <location>
        <begin position="321"/>
        <end position="343"/>
    </location>
</feature>
<comment type="subcellular location">
    <subcellularLocation>
        <location evidence="1">Membrane</location>
        <topology evidence="1">Multi-pass membrane protein</topology>
    </subcellularLocation>
</comment>
<comment type="caution">
    <text evidence="8">The sequence shown here is derived from an EMBL/GenBank/DDBJ whole genome shotgun (WGS) entry which is preliminary data.</text>
</comment>
<keyword evidence="5 7" id="KW-1133">Transmembrane helix</keyword>
<dbReference type="Pfam" id="PF00860">
    <property type="entry name" value="Xan_ur_permease"/>
    <property type="match status" value="1"/>
</dbReference>
<dbReference type="EMBL" id="ADEG01000090">
    <property type="protein sequence ID" value="EFA91335.1"/>
    <property type="molecule type" value="Genomic_DNA"/>
</dbReference>
<evidence type="ECO:0000256" key="5">
    <source>
        <dbReference type="ARBA" id="ARBA00022989"/>
    </source>
</evidence>
<feature type="transmembrane region" description="Helical" evidence="7">
    <location>
        <begin position="60"/>
        <end position="75"/>
    </location>
</feature>
<gene>
    <name evidence="8" type="ORF">HMPREF0650_0602</name>
</gene>
<comment type="similarity">
    <text evidence="2">Belongs to the nucleobase:cation symporter-2 (NCS2) (TC 2.A.40) family.</text>
</comment>
<feature type="transmembrane region" description="Helical" evidence="7">
    <location>
        <begin position="12"/>
        <end position="33"/>
    </location>
</feature>
<dbReference type="InterPro" id="IPR006043">
    <property type="entry name" value="NCS2"/>
</dbReference>
<feature type="transmembrane region" description="Helical" evidence="7">
    <location>
        <begin position="401"/>
        <end position="420"/>
    </location>
</feature>
<dbReference type="PANTHER" id="PTHR42810">
    <property type="entry name" value="PURINE PERMEASE C1399.01C-RELATED"/>
    <property type="match status" value="1"/>
</dbReference>
<organism evidence="8 9">
    <name type="scientific">Hoylesella buccalis ATCC 35310</name>
    <dbReference type="NCBI Taxonomy" id="679190"/>
    <lineage>
        <taxon>Bacteria</taxon>
        <taxon>Pseudomonadati</taxon>
        <taxon>Bacteroidota</taxon>
        <taxon>Bacteroidia</taxon>
        <taxon>Bacteroidales</taxon>
        <taxon>Prevotellaceae</taxon>
        <taxon>Hoylesella</taxon>
    </lineage>
</organism>
<evidence type="ECO:0000313" key="8">
    <source>
        <dbReference type="EMBL" id="EFA91335.1"/>
    </source>
</evidence>
<keyword evidence="3" id="KW-0813">Transport</keyword>
<evidence type="ECO:0000256" key="4">
    <source>
        <dbReference type="ARBA" id="ARBA00022692"/>
    </source>
</evidence>
<protein>
    <submittedName>
        <fullName evidence="8">Putative permease</fullName>
    </submittedName>
</protein>
<feature type="transmembrane region" description="Helical" evidence="7">
    <location>
        <begin position="115"/>
        <end position="137"/>
    </location>
</feature>
<feature type="transmembrane region" description="Helical" evidence="7">
    <location>
        <begin position="377"/>
        <end position="394"/>
    </location>
</feature>
<evidence type="ECO:0000256" key="6">
    <source>
        <dbReference type="ARBA" id="ARBA00023136"/>
    </source>
</evidence>
<dbReference type="GO" id="GO:0005886">
    <property type="term" value="C:plasma membrane"/>
    <property type="evidence" value="ECO:0007669"/>
    <property type="project" value="TreeGrafter"/>
</dbReference>